<evidence type="ECO:0008006" key="5">
    <source>
        <dbReference type="Google" id="ProtNLM"/>
    </source>
</evidence>
<proteinExistence type="inferred from homology"/>
<protein>
    <recommendedName>
        <fullName evidence="5">ADP-ribosylglycohydrolase</fullName>
    </recommendedName>
</protein>
<comment type="caution">
    <text evidence="3">The sequence shown here is derived from an EMBL/GenBank/DDBJ whole genome shotgun (WGS) entry which is preliminary data.</text>
</comment>
<dbReference type="SUPFAM" id="SSF101478">
    <property type="entry name" value="ADP-ribosylglycohydrolase"/>
    <property type="match status" value="1"/>
</dbReference>
<dbReference type="InterPro" id="IPR050792">
    <property type="entry name" value="ADP-ribosylglycohydrolase"/>
</dbReference>
<dbReference type="EMBL" id="BAAAUV010000060">
    <property type="protein sequence ID" value="GAA3243645.1"/>
    <property type="molecule type" value="Genomic_DNA"/>
</dbReference>
<gene>
    <name evidence="3" type="ORF">GCM10010468_81730</name>
</gene>
<keyword evidence="4" id="KW-1185">Reference proteome</keyword>
<reference evidence="4" key="1">
    <citation type="journal article" date="2019" name="Int. J. Syst. Evol. Microbiol.">
        <title>The Global Catalogue of Microorganisms (GCM) 10K type strain sequencing project: providing services to taxonomists for standard genome sequencing and annotation.</title>
        <authorList>
            <consortium name="The Broad Institute Genomics Platform"/>
            <consortium name="The Broad Institute Genome Sequencing Center for Infectious Disease"/>
            <person name="Wu L."/>
            <person name="Ma J."/>
        </authorList>
    </citation>
    <scope>NUCLEOTIDE SEQUENCE [LARGE SCALE GENOMIC DNA]</scope>
    <source>
        <strain evidence="4">JCM 9377</strain>
    </source>
</reference>
<dbReference type="Gene3D" id="1.10.4080.10">
    <property type="entry name" value="ADP-ribosylation/Crystallin J1"/>
    <property type="match status" value="1"/>
</dbReference>
<dbReference type="InterPro" id="IPR005502">
    <property type="entry name" value="Ribosyl_crysJ1"/>
</dbReference>
<dbReference type="InterPro" id="IPR036705">
    <property type="entry name" value="Ribosyl_crysJ1_sf"/>
</dbReference>
<evidence type="ECO:0000256" key="1">
    <source>
        <dbReference type="ARBA" id="ARBA00010702"/>
    </source>
</evidence>
<dbReference type="PANTHER" id="PTHR16222">
    <property type="entry name" value="ADP-RIBOSYLGLYCOHYDROLASE"/>
    <property type="match status" value="1"/>
</dbReference>
<dbReference type="Pfam" id="PF03747">
    <property type="entry name" value="ADP_ribosyl_GH"/>
    <property type="match status" value="1"/>
</dbReference>
<sequence>MVGGGLGPYAPGEYSDDTQMAVCVATAAVSVPDLRAEESLDQVAARFLQWKADGASDIGVQTSQVLSATRGLKASAALMRRRAAELHGRTGRSTGNGSLMRTAPVALAFLSDPVAMAQAARAVSDLTHHDPLAGDACVLWCAAIREAVLTGELTLSAGLEVLPSERRDQWVQWIGEAADREPHHFTPNGFVVRALQAAWSAVIRTPVPDQAPERGSFAAHHLRDALVAAVKAGNDTDTVAAIAGSLLGARWGASAVPLEWHRAVHG</sequence>
<evidence type="ECO:0000313" key="4">
    <source>
        <dbReference type="Proteomes" id="UP001501237"/>
    </source>
</evidence>
<comment type="similarity">
    <text evidence="1">Belongs to the ADP-ribosylglycohydrolase family.</text>
</comment>
<evidence type="ECO:0000313" key="3">
    <source>
        <dbReference type="EMBL" id="GAA3243645.1"/>
    </source>
</evidence>
<organism evidence="3 4">
    <name type="scientific">Actinocorallia longicatena</name>
    <dbReference type="NCBI Taxonomy" id="111803"/>
    <lineage>
        <taxon>Bacteria</taxon>
        <taxon>Bacillati</taxon>
        <taxon>Actinomycetota</taxon>
        <taxon>Actinomycetes</taxon>
        <taxon>Streptosporangiales</taxon>
        <taxon>Thermomonosporaceae</taxon>
        <taxon>Actinocorallia</taxon>
    </lineage>
</organism>
<dbReference type="Proteomes" id="UP001501237">
    <property type="component" value="Unassembled WGS sequence"/>
</dbReference>
<accession>A0ABP6QPD5</accession>
<keyword evidence="2" id="KW-0378">Hydrolase</keyword>
<evidence type="ECO:0000256" key="2">
    <source>
        <dbReference type="ARBA" id="ARBA00022801"/>
    </source>
</evidence>
<dbReference type="PANTHER" id="PTHR16222:SF24">
    <property type="entry name" value="ADP-RIBOSYLHYDROLASE ARH3"/>
    <property type="match status" value="1"/>
</dbReference>
<name>A0ABP6QPD5_9ACTN</name>